<protein>
    <recommendedName>
        <fullName evidence="9">Domain of unknown function DB domain-containing protein</fullName>
    </recommendedName>
</protein>
<evidence type="ECO:0000256" key="5">
    <source>
        <dbReference type="ARBA" id="ARBA00023157"/>
    </source>
</evidence>
<evidence type="ECO:0000256" key="4">
    <source>
        <dbReference type="ARBA" id="ARBA00022729"/>
    </source>
</evidence>
<dbReference type="Pfam" id="PF03488">
    <property type="entry name" value="Ins_beta"/>
    <property type="match status" value="1"/>
</dbReference>
<accession>A0A2G5VP69</accession>
<reference evidence="8" key="1">
    <citation type="submission" date="2017-10" db="EMBL/GenBank/DDBJ databases">
        <title>Rapid genome shrinkage in a self-fertile nematode reveals novel sperm competition proteins.</title>
        <authorList>
            <person name="Yin D."/>
            <person name="Schwarz E.M."/>
            <person name="Thomas C.G."/>
            <person name="Felde R.L."/>
            <person name="Korf I.F."/>
            <person name="Cutter A.D."/>
            <person name="Schartner C.M."/>
            <person name="Ralston E.J."/>
            <person name="Meyer B.J."/>
            <person name="Haag E.S."/>
        </authorList>
    </citation>
    <scope>NUCLEOTIDE SEQUENCE [LARGE SCALE GENOMIC DNA]</scope>
    <source>
        <strain evidence="8">JU1422</strain>
    </source>
</reference>
<dbReference type="GO" id="GO:0005179">
    <property type="term" value="F:hormone activity"/>
    <property type="evidence" value="ECO:0007669"/>
    <property type="project" value="InterPro"/>
</dbReference>
<keyword evidence="8" id="KW-1185">Reference proteome</keyword>
<dbReference type="Proteomes" id="UP000230233">
    <property type="component" value="Chromosome I"/>
</dbReference>
<dbReference type="PANTHER" id="PTHR33893:SF14">
    <property type="entry name" value="INSULIN RELATED"/>
    <property type="match status" value="1"/>
</dbReference>
<comment type="caution">
    <text evidence="7">The sequence shown here is derived from an EMBL/GenBank/DDBJ whole genome shotgun (WGS) entry which is preliminary data.</text>
</comment>
<keyword evidence="4 6" id="KW-0732">Signal</keyword>
<organism evidence="7 8">
    <name type="scientific">Caenorhabditis nigoni</name>
    <dbReference type="NCBI Taxonomy" id="1611254"/>
    <lineage>
        <taxon>Eukaryota</taxon>
        <taxon>Metazoa</taxon>
        <taxon>Ecdysozoa</taxon>
        <taxon>Nematoda</taxon>
        <taxon>Chromadorea</taxon>
        <taxon>Rhabditida</taxon>
        <taxon>Rhabditina</taxon>
        <taxon>Rhabditomorpha</taxon>
        <taxon>Rhabditoidea</taxon>
        <taxon>Rhabditidae</taxon>
        <taxon>Peloderinae</taxon>
        <taxon>Caenorhabditis</taxon>
    </lineage>
</organism>
<dbReference type="Gene3D" id="1.10.100.10">
    <property type="entry name" value="Insulin-like"/>
    <property type="match status" value="1"/>
</dbReference>
<evidence type="ECO:0000256" key="2">
    <source>
        <dbReference type="ARBA" id="ARBA00009034"/>
    </source>
</evidence>
<keyword evidence="3" id="KW-0964">Secreted</keyword>
<evidence type="ECO:0000256" key="1">
    <source>
        <dbReference type="ARBA" id="ARBA00004613"/>
    </source>
</evidence>
<evidence type="ECO:0000313" key="8">
    <source>
        <dbReference type="Proteomes" id="UP000230233"/>
    </source>
</evidence>
<keyword evidence="5" id="KW-1015">Disulfide bond</keyword>
<gene>
    <name evidence="7" type="primary">Cnig_chr_I.g3210</name>
    <name evidence="7" type="ORF">B9Z55_003210</name>
</gene>
<feature type="chain" id="PRO_5013707412" description="Domain of unknown function DB domain-containing protein" evidence="6">
    <location>
        <begin position="21"/>
        <end position="146"/>
    </location>
</feature>
<dbReference type="OrthoDB" id="10286388at2759"/>
<name>A0A2G5VP69_9PELO</name>
<dbReference type="EMBL" id="PDUG01000001">
    <property type="protein sequence ID" value="PIC53552.1"/>
    <property type="molecule type" value="Genomic_DNA"/>
</dbReference>
<evidence type="ECO:0000256" key="6">
    <source>
        <dbReference type="SAM" id="SignalP"/>
    </source>
</evidence>
<dbReference type="InterPro" id="IPR003235">
    <property type="entry name" value="Nem_insulin-like_b-type"/>
</dbReference>
<comment type="subcellular location">
    <subcellularLocation>
        <location evidence="1">Secreted</location>
    </subcellularLocation>
</comment>
<comment type="similarity">
    <text evidence="2">Belongs to the insulin family.</text>
</comment>
<dbReference type="AlphaFoldDB" id="A0A2G5VP69"/>
<evidence type="ECO:0000313" key="7">
    <source>
        <dbReference type="EMBL" id="PIC53552.1"/>
    </source>
</evidence>
<dbReference type="PANTHER" id="PTHR33893">
    <property type="entry name" value="INSULIN RELATED-RELATED-RELATED"/>
    <property type="match status" value="1"/>
</dbReference>
<feature type="signal peptide" evidence="6">
    <location>
        <begin position="1"/>
        <end position="20"/>
    </location>
</feature>
<evidence type="ECO:0008006" key="9">
    <source>
        <dbReference type="Google" id="ProtNLM"/>
    </source>
</evidence>
<evidence type="ECO:0000256" key="3">
    <source>
        <dbReference type="ARBA" id="ARBA00022525"/>
    </source>
</evidence>
<dbReference type="InterPro" id="IPR052335">
    <property type="entry name" value="Insulin-like_regulatory"/>
</dbReference>
<dbReference type="GO" id="GO:0005576">
    <property type="term" value="C:extracellular region"/>
    <property type="evidence" value="ECO:0007669"/>
    <property type="project" value="UniProtKB-SubCell"/>
</dbReference>
<sequence>MMLQNKILILLSLLFLFTNASMFAVRKRANIMPANLESEEQRHRAETIEKGQKEYRNLMEAIAHLKNPSLLEFLKFDGPSEQEEEVPRLCGMKLVEKVASLCQNGCQLGYDISSSACFHGFSDAELIQECCPTTYRNPSIPKNFVF</sequence>
<proteinExistence type="inferred from homology"/>